<evidence type="ECO:0000256" key="1">
    <source>
        <dbReference type="SAM" id="Phobius"/>
    </source>
</evidence>
<sequence>MKEKDSQSPFKKRNIFLSVLLSIVTLGGYIGIWFLRRKVVFKQLTTNSEVPYKWWVVVTVYLFLSLTITFIGEVFFTLYGLYILDSIDLILAFYFLGLLYYSVFRVKELLEKEFEDININKYLVFIFHIWYLQFKMNKLAD</sequence>
<feature type="transmembrane region" description="Helical" evidence="1">
    <location>
        <begin position="15"/>
        <end position="35"/>
    </location>
</feature>
<dbReference type="AlphaFoldDB" id="A0A368XCZ2"/>
<proteinExistence type="predicted"/>
<keyword evidence="1" id="KW-1133">Transmembrane helix</keyword>
<evidence type="ECO:0008006" key="4">
    <source>
        <dbReference type="Google" id="ProtNLM"/>
    </source>
</evidence>
<organism evidence="2 3">
    <name type="scientific">Saliterribacillus persicus</name>
    <dbReference type="NCBI Taxonomy" id="930114"/>
    <lineage>
        <taxon>Bacteria</taxon>
        <taxon>Bacillati</taxon>
        <taxon>Bacillota</taxon>
        <taxon>Bacilli</taxon>
        <taxon>Bacillales</taxon>
        <taxon>Bacillaceae</taxon>
        <taxon>Saliterribacillus</taxon>
    </lineage>
</organism>
<feature type="transmembrane region" description="Helical" evidence="1">
    <location>
        <begin position="82"/>
        <end position="103"/>
    </location>
</feature>
<feature type="transmembrane region" description="Helical" evidence="1">
    <location>
        <begin position="55"/>
        <end position="76"/>
    </location>
</feature>
<reference evidence="2 3" key="1">
    <citation type="submission" date="2018-07" db="EMBL/GenBank/DDBJ databases">
        <title>Genomic Encyclopedia of Type Strains, Phase IV (KMG-IV): sequencing the most valuable type-strain genomes for metagenomic binning, comparative biology and taxonomic classification.</title>
        <authorList>
            <person name="Goeker M."/>
        </authorList>
    </citation>
    <scope>NUCLEOTIDE SEQUENCE [LARGE SCALE GENOMIC DNA]</scope>
    <source>
        <strain evidence="2 3">DSM 27696</strain>
    </source>
</reference>
<accession>A0A368XCZ2</accession>
<dbReference type="OrthoDB" id="2735221at2"/>
<keyword evidence="1" id="KW-0812">Transmembrane</keyword>
<name>A0A368XCZ2_9BACI</name>
<comment type="caution">
    <text evidence="2">The sequence shown here is derived from an EMBL/GenBank/DDBJ whole genome shotgun (WGS) entry which is preliminary data.</text>
</comment>
<keyword evidence="3" id="KW-1185">Reference proteome</keyword>
<gene>
    <name evidence="2" type="ORF">DFR57_11050</name>
</gene>
<dbReference type="EMBL" id="QPJJ01000010">
    <property type="protein sequence ID" value="RCW65833.1"/>
    <property type="molecule type" value="Genomic_DNA"/>
</dbReference>
<protein>
    <recommendedName>
        <fullName evidence="4">DUF4234 domain-containing protein</fullName>
    </recommendedName>
</protein>
<evidence type="ECO:0000313" key="3">
    <source>
        <dbReference type="Proteomes" id="UP000252585"/>
    </source>
</evidence>
<keyword evidence="1" id="KW-0472">Membrane</keyword>
<dbReference type="RefSeq" id="WP_114353498.1">
    <property type="nucleotide sequence ID" value="NZ_QPJJ01000010.1"/>
</dbReference>
<evidence type="ECO:0000313" key="2">
    <source>
        <dbReference type="EMBL" id="RCW65833.1"/>
    </source>
</evidence>
<dbReference type="Proteomes" id="UP000252585">
    <property type="component" value="Unassembled WGS sequence"/>
</dbReference>